<keyword evidence="5 6" id="KW-0472">Membrane</keyword>
<dbReference type="PANTHER" id="PTHR38459:SF5">
    <property type="entry name" value="CELL WALL TEICHOIC ACID GLYCOSYLATION PROTEIN GTCA"/>
    <property type="match status" value="1"/>
</dbReference>
<keyword evidence="3 6" id="KW-0812">Transmembrane</keyword>
<dbReference type="Pfam" id="PF04138">
    <property type="entry name" value="GtrA_DPMS_TM"/>
    <property type="match status" value="1"/>
</dbReference>
<dbReference type="HOGENOM" id="CLU_083873_4_2_9"/>
<evidence type="ECO:0000256" key="3">
    <source>
        <dbReference type="ARBA" id="ARBA00022692"/>
    </source>
</evidence>
<dbReference type="InterPro" id="IPR007267">
    <property type="entry name" value="GtrA_DPMS_TM"/>
</dbReference>
<evidence type="ECO:0000259" key="7">
    <source>
        <dbReference type="Pfam" id="PF04138"/>
    </source>
</evidence>
<gene>
    <name evidence="8" type="ordered locus">Amet_0307</name>
</gene>
<comment type="similarity">
    <text evidence="2">Belongs to the GtrA family.</text>
</comment>
<dbReference type="KEGG" id="amt:Amet_0307"/>
<protein>
    <submittedName>
        <fullName evidence="8">GtrA family protein</fullName>
    </submittedName>
</protein>
<evidence type="ECO:0000256" key="1">
    <source>
        <dbReference type="ARBA" id="ARBA00004141"/>
    </source>
</evidence>
<comment type="subcellular location">
    <subcellularLocation>
        <location evidence="1">Membrane</location>
        <topology evidence="1">Multi-pass membrane protein</topology>
    </subcellularLocation>
</comment>
<evidence type="ECO:0000313" key="8">
    <source>
        <dbReference type="EMBL" id="ABR46538.1"/>
    </source>
</evidence>
<dbReference type="OrthoDB" id="361483at2"/>
<dbReference type="AlphaFoldDB" id="A6TK20"/>
<feature type="domain" description="GtrA/DPMS transmembrane" evidence="7">
    <location>
        <begin position="11"/>
        <end position="127"/>
    </location>
</feature>
<dbReference type="Proteomes" id="UP000001572">
    <property type="component" value="Chromosome"/>
</dbReference>
<dbReference type="GO" id="GO:0005886">
    <property type="term" value="C:plasma membrane"/>
    <property type="evidence" value="ECO:0007669"/>
    <property type="project" value="TreeGrafter"/>
</dbReference>
<organism evidence="8 9">
    <name type="scientific">Alkaliphilus metalliredigens (strain QYMF)</name>
    <dbReference type="NCBI Taxonomy" id="293826"/>
    <lineage>
        <taxon>Bacteria</taxon>
        <taxon>Bacillati</taxon>
        <taxon>Bacillota</taxon>
        <taxon>Clostridia</taxon>
        <taxon>Peptostreptococcales</taxon>
        <taxon>Natronincolaceae</taxon>
        <taxon>Alkaliphilus</taxon>
    </lineage>
</organism>
<dbReference type="PANTHER" id="PTHR38459">
    <property type="entry name" value="PROPHAGE BACTOPRENOL-LINKED GLUCOSE TRANSLOCASE HOMOLOG"/>
    <property type="match status" value="1"/>
</dbReference>
<feature type="transmembrane region" description="Helical" evidence="6">
    <location>
        <begin position="12"/>
        <end position="30"/>
    </location>
</feature>
<dbReference type="GO" id="GO:0000271">
    <property type="term" value="P:polysaccharide biosynthetic process"/>
    <property type="evidence" value="ECO:0007669"/>
    <property type="project" value="InterPro"/>
</dbReference>
<evidence type="ECO:0000256" key="6">
    <source>
        <dbReference type="SAM" id="Phobius"/>
    </source>
</evidence>
<reference evidence="9" key="1">
    <citation type="journal article" date="2016" name="Genome Announc.">
        <title>Complete genome sequence of Alkaliphilus metalliredigens strain QYMF, an alkaliphilic and metal-reducing bacterium isolated from borax-contaminated leachate ponds.</title>
        <authorList>
            <person name="Hwang C."/>
            <person name="Copeland A."/>
            <person name="Lucas S."/>
            <person name="Lapidus A."/>
            <person name="Barry K."/>
            <person name="Detter J.C."/>
            <person name="Glavina Del Rio T."/>
            <person name="Hammon N."/>
            <person name="Israni S."/>
            <person name="Dalin E."/>
            <person name="Tice H."/>
            <person name="Pitluck S."/>
            <person name="Chertkov O."/>
            <person name="Brettin T."/>
            <person name="Bruce D."/>
            <person name="Han C."/>
            <person name="Schmutz J."/>
            <person name="Larimer F."/>
            <person name="Land M.L."/>
            <person name="Hauser L."/>
            <person name="Kyrpides N."/>
            <person name="Mikhailova N."/>
            <person name="Ye Q."/>
            <person name="Zhou J."/>
            <person name="Richardson P."/>
            <person name="Fields M.W."/>
        </authorList>
    </citation>
    <scope>NUCLEOTIDE SEQUENCE [LARGE SCALE GENOMIC DNA]</scope>
    <source>
        <strain evidence="9">QYMF</strain>
    </source>
</reference>
<keyword evidence="4 6" id="KW-1133">Transmembrane helix</keyword>
<feature type="transmembrane region" description="Helical" evidence="6">
    <location>
        <begin position="36"/>
        <end position="55"/>
    </location>
</feature>
<evidence type="ECO:0000256" key="2">
    <source>
        <dbReference type="ARBA" id="ARBA00009399"/>
    </source>
</evidence>
<proteinExistence type="inferred from homology"/>
<dbReference type="STRING" id="293826.Amet_0307"/>
<dbReference type="EMBL" id="CP000724">
    <property type="protein sequence ID" value="ABR46538.1"/>
    <property type="molecule type" value="Genomic_DNA"/>
</dbReference>
<dbReference type="InterPro" id="IPR051401">
    <property type="entry name" value="GtrA_CellWall_Glycosyl"/>
</dbReference>
<feature type="transmembrane region" description="Helical" evidence="6">
    <location>
        <begin position="104"/>
        <end position="121"/>
    </location>
</feature>
<accession>A6TK20</accession>
<sequence>MLGNLKHYMNYLIFGVLTTAVNLVIYTILIRFGLHYLISTTIAFILAVSVAFYTNRKWVFDSDVKEQKGLMKEMSTFFVVRIGTYFFDLFGLILLIQLADMDELISKLIVNGGVIVLNYALSKWVVFKKPRPMTVGKNG</sequence>
<evidence type="ECO:0000256" key="5">
    <source>
        <dbReference type="ARBA" id="ARBA00023136"/>
    </source>
</evidence>
<evidence type="ECO:0000256" key="4">
    <source>
        <dbReference type="ARBA" id="ARBA00022989"/>
    </source>
</evidence>
<dbReference type="RefSeq" id="WP_011971446.1">
    <property type="nucleotide sequence ID" value="NC_009633.1"/>
</dbReference>
<keyword evidence="9" id="KW-1185">Reference proteome</keyword>
<feature type="transmembrane region" description="Helical" evidence="6">
    <location>
        <begin position="76"/>
        <end position="98"/>
    </location>
</feature>
<dbReference type="eggNOG" id="COG2246">
    <property type="taxonomic scope" value="Bacteria"/>
</dbReference>
<name>A6TK20_ALKMQ</name>
<evidence type="ECO:0000313" key="9">
    <source>
        <dbReference type="Proteomes" id="UP000001572"/>
    </source>
</evidence>